<evidence type="ECO:0000313" key="12">
    <source>
        <dbReference type="Proteomes" id="UP001497744"/>
    </source>
</evidence>
<feature type="domain" description="Helicase C-terminal" evidence="10">
    <location>
        <begin position="1482"/>
        <end position="1629"/>
    </location>
</feature>
<evidence type="ECO:0000256" key="7">
    <source>
        <dbReference type="SAM" id="MobiDB-lite"/>
    </source>
</evidence>
<feature type="region of interest" description="Disordered" evidence="7">
    <location>
        <begin position="1250"/>
        <end position="1270"/>
    </location>
</feature>
<dbReference type="InterPro" id="IPR006544">
    <property type="entry name" value="P-type_TPase_V"/>
</dbReference>
<feature type="region of interest" description="Disordered" evidence="7">
    <location>
        <begin position="421"/>
        <end position="510"/>
    </location>
</feature>
<sequence>MYNGAKSALLLLWLVSALGAERAGGSLARKDGVGAPDSTAGRAEDGVNYDVHALYLRKRRHKIQPLAAAAVRSGGEGGQVGGFGAAAALKSQQIEQKDDVTGSEEAEPPRNPDQGDENEPPSEDEPPKNGGSPPPPSRWCKSDAVLLSTGELAAFNAVALLSFLLLAVWQAGHDMHAGVYGRMPGGGRDADLQRDVHPAGGGHRALGKAREAVLRGVGHRVLLAADVLHPAQHLRRQVHVHGPGAAGRVRARAHHRQLAHVQPGGAGRAARDGGVVLQHGGVGQARAQHTRQRAECDVRQVQGRVGARVRRRGSARERAVLPLPVRPVHVQPRGRRLRGRLGQGHQLPAEHQPDRSAGQGRADGGGIVPANAGRWEEHDRGPVGLLFHAALPGGGRPRLLPAALPHAEERVLEELHHGADMGVHGDVHHSQEGPHHQRPAAGPAQAGHRRLERHRHGDERKHDQDGARVGAGSGRNCADRVQLGGPQRHGDAAGGRHRGRELHHGGVASAAQDEAERGQVRLLAAQVRHAAADGLHPDERVRAGVLLVPGAVPGVEHDLHLLLPGDAVAGGAGVGEHHDLHRAEPRLRAPRAGRLHLLHRAVADRDLRQAAGHVLRQDGDADEQRLVVRRAHGGVRAPRGRGDAVAGGGGAHPQLHQEHRAAGVAEGRGDEAPDTGAGDGDVPLAVPAGRREREPGKPGGQVVSWTLLYGIRLCRMFHATGCTVEQFIDSDGNTRRYIRCPTNRDLLLEVVRTFDFHYQKKLSSVVVSVKSASADKTVTLAFVKGAYESVAACSTGSFAALEALAKQQAEAGSYVLGLGYRLLAEDENVSKREAAESKLTMGGLLVFNNSVRAESAGVIAKLHEAKVRPVILTGDNVPASQFVAKSVGMFSEGGAAGPNAELVDGELVWHFPQSPVDEESLYFGGHCENLALTGDAFDYIEEDWENILRTYGRFRANKTANEELFEQFLLRVRIFARLNPHQKVRVINSFKRLGIITGMCGDGTNDCLALQASHAGVSLTSVADVEPAGAAIVEFGGTDVRHQRGLPFAALQALRVHRDAGQPGVQPKGKHRELVDTDGQLRGAHGVPVAVLPGGQRGDLAGHQLRADVLALLRAVEIHVPVPHQLHGRGVPQDRVPRAPGAHDQRQRAALQRPGRPQRVVHAVQGALPGAQRRQRRPQRADLQVPAGQRVPQGDELGHRAQVQRRPHHRVDTPAPKQGTSLMQLIALAGAAQLALLAGVSSFVLPRATRGGLRPARGCSDTAGRAPGGQEGQLAFSVGGDARRLTAVAGARADCRRESGQPRRAGGACFQPENRHHAAEYPAGAPGTPSALRCRSVGSRWLQRLRCRGTGMRVGMVDEIETQEMPDVVIGTPLKLLDKFHLYNLNFKVDVFKNIAFLVLDEADQLVEQSSEDKLREFLALAKRRVKTVLAAATVSTAGRRSTENRIGRLFRPVKVVRSKSVHALPSHIECEFVYCADYDRKVEALLELLRQVGPGQRALVFCGSAESSQRLAARVKALEPRMDLGLISRGVEVAAQLAVLDADRGSRFTVCTNAIARGVDLPGVSLVVQFDFPTNILDHIHRAGRAGRGMQPCRTVLLWTDENREYYELLSEHRADLAALFSRKRGLRRKLKRGLSVGRSAPELLRPTTDDTV</sequence>
<dbReference type="SUPFAM" id="SSF52540">
    <property type="entry name" value="P-loop containing nucleoside triphosphate hydrolases"/>
    <property type="match status" value="1"/>
</dbReference>
<organism evidence="11 12">
    <name type="scientific">Babesia caballi</name>
    <dbReference type="NCBI Taxonomy" id="5871"/>
    <lineage>
        <taxon>Eukaryota</taxon>
        <taxon>Sar</taxon>
        <taxon>Alveolata</taxon>
        <taxon>Apicomplexa</taxon>
        <taxon>Aconoidasida</taxon>
        <taxon>Piroplasmida</taxon>
        <taxon>Babesiidae</taxon>
        <taxon>Babesia</taxon>
    </lineage>
</organism>
<accession>A0AAV4LU28</accession>
<evidence type="ECO:0000256" key="6">
    <source>
        <dbReference type="ARBA" id="ARBA00022967"/>
    </source>
</evidence>
<gene>
    <name evidence="11" type="ORF">BcabD6B2_25100</name>
</gene>
<keyword evidence="3" id="KW-0547">Nucleotide-binding</keyword>
<evidence type="ECO:0000313" key="11">
    <source>
        <dbReference type="EMBL" id="GIX63075.1"/>
    </source>
</evidence>
<evidence type="ECO:0000259" key="10">
    <source>
        <dbReference type="PROSITE" id="PS51194"/>
    </source>
</evidence>
<keyword evidence="2" id="KW-0479">Metal-binding</keyword>
<dbReference type="Gene3D" id="3.40.50.1000">
    <property type="entry name" value="HAD superfamily/HAD-like"/>
    <property type="match status" value="1"/>
</dbReference>
<feature type="compositionally biased region" description="Acidic residues" evidence="7">
    <location>
        <begin position="114"/>
        <end position="124"/>
    </location>
</feature>
<comment type="subcellular location">
    <subcellularLocation>
        <location evidence="1">Membrane</location>
        <topology evidence="1">Multi-pass membrane protein</topology>
    </subcellularLocation>
</comment>
<dbReference type="EMBL" id="BPLF01000002">
    <property type="protein sequence ID" value="GIX63075.1"/>
    <property type="molecule type" value="Genomic_DNA"/>
</dbReference>
<dbReference type="GeneID" id="94194556"/>
<dbReference type="InterPro" id="IPR036412">
    <property type="entry name" value="HAD-like_sf"/>
</dbReference>
<dbReference type="SUPFAM" id="SSF56784">
    <property type="entry name" value="HAD-like"/>
    <property type="match status" value="1"/>
</dbReference>
<dbReference type="InterPro" id="IPR023299">
    <property type="entry name" value="ATPase_P-typ_cyto_dom_N"/>
</dbReference>
<dbReference type="GO" id="GO:0019829">
    <property type="term" value="F:ATPase-coupled monoatomic cation transmembrane transporter activity"/>
    <property type="evidence" value="ECO:0007669"/>
    <property type="project" value="TreeGrafter"/>
</dbReference>
<dbReference type="Proteomes" id="UP001497744">
    <property type="component" value="Unassembled WGS sequence"/>
</dbReference>
<dbReference type="GO" id="GO:0005524">
    <property type="term" value="F:ATP binding"/>
    <property type="evidence" value="ECO:0007669"/>
    <property type="project" value="UniProtKB-KW"/>
</dbReference>
<dbReference type="Pfam" id="PF00271">
    <property type="entry name" value="Helicase_C"/>
    <property type="match status" value="1"/>
</dbReference>
<dbReference type="SMART" id="SM00490">
    <property type="entry name" value="HELICc"/>
    <property type="match status" value="1"/>
</dbReference>
<dbReference type="PANTHER" id="PTHR45630">
    <property type="entry name" value="CATION-TRANSPORTING ATPASE-RELATED"/>
    <property type="match status" value="1"/>
</dbReference>
<protein>
    <submittedName>
        <fullName evidence="11">P-type ATPase</fullName>
    </submittedName>
</protein>
<dbReference type="Gene3D" id="3.40.1110.10">
    <property type="entry name" value="Calcium-transporting ATPase, cytoplasmic domain N"/>
    <property type="match status" value="1"/>
</dbReference>
<keyword evidence="4" id="KW-0067">ATP-binding</keyword>
<name>A0AAV4LU28_BABCB</name>
<dbReference type="InterPro" id="IPR014001">
    <property type="entry name" value="Helicase_ATP-bd"/>
</dbReference>
<feature type="chain" id="PRO_5043315797" evidence="8">
    <location>
        <begin position="20"/>
        <end position="1654"/>
    </location>
</feature>
<dbReference type="PROSITE" id="PS51194">
    <property type="entry name" value="HELICASE_CTER"/>
    <property type="match status" value="1"/>
</dbReference>
<dbReference type="Pfam" id="PF00270">
    <property type="entry name" value="DEAD"/>
    <property type="match status" value="1"/>
</dbReference>
<dbReference type="CDD" id="cd18787">
    <property type="entry name" value="SF2_C_DEAD"/>
    <property type="match status" value="1"/>
</dbReference>
<feature type="region of interest" description="Disordered" evidence="7">
    <location>
        <begin position="1125"/>
        <end position="1216"/>
    </location>
</feature>
<feature type="compositionally biased region" description="Basic and acidic residues" evidence="7">
    <location>
        <begin position="421"/>
        <end position="435"/>
    </location>
</feature>
<feature type="region of interest" description="Disordered" evidence="7">
    <location>
        <begin position="91"/>
        <end position="137"/>
    </location>
</feature>
<keyword evidence="8" id="KW-0732">Signal</keyword>
<feature type="compositionally biased region" description="Basic and acidic residues" evidence="7">
    <location>
        <begin position="455"/>
        <end position="466"/>
    </location>
</feature>
<dbReference type="SUPFAM" id="SSF81660">
    <property type="entry name" value="Metal cation-transporting ATPase, ATP-binding domain N"/>
    <property type="match status" value="1"/>
</dbReference>
<evidence type="ECO:0000256" key="3">
    <source>
        <dbReference type="ARBA" id="ARBA00022741"/>
    </source>
</evidence>
<feature type="domain" description="Helicase ATP-binding" evidence="9">
    <location>
        <begin position="1335"/>
        <end position="1453"/>
    </location>
</feature>
<dbReference type="InterPro" id="IPR023214">
    <property type="entry name" value="HAD_sf"/>
</dbReference>
<evidence type="ECO:0000256" key="2">
    <source>
        <dbReference type="ARBA" id="ARBA00022723"/>
    </source>
</evidence>
<dbReference type="GO" id="GO:0003676">
    <property type="term" value="F:nucleic acid binding"/>
    <property type="evidence" value="ECO:0007669"/>
    <property type="project" value="InterPro"/>
</dbReference>
<evidence type="ECO:0000256" key="1">
    <source>
        <dbReference type="ARBA" id="ARBA00004141"/>
    </source>
</evidence>
<dbReference type="InterPro" id="IPR011545">
    <property type="entry name" value="DEAD/DEAH_box_helicase_dom"/>
</dbReference>
<keyword evidence="5" id="KW-0460">Magnesium</keyword>
<dbReference type="GO" id="GO:0046872">
    <property type="term" value="F:metal ion binding"/>
    <property type="evidence" value="ECO:0007669"/>
    <property type="project" value="UniProtKB-KW"/>
</dbReference>
<comment type="caution">
    <text evidence="11">The sequence shown here is derived from an EMBL/GenBank/DDBJ whole genome shotgun (WGS) entry which is preliminary data.</text>
</comment>
<reference evidence="11 12" key="1">
    <citation type="submission" date="2021-06" db="EMBL/GenBank/DDBJ databases">
        <title>Genome sequence of Babesia caballi.</title>
        <authorList>
            <person name="Yamagishi J."/>
            <person name="Kidaka T."/>
            <person name="Ochi A."/>
        </authorList>
    </citation>
    <scope>NUCLEOTIDE SEQUENCE [LARGE SCALE GENOMIC DNA]</scope>
    <source>
        <strain evidence="11">USDA-D6B2</strain>
    </source>
</reference>
<keyword evidence="12" id="KW-1185">Reference proteome</keyword>
<dbReference type="PROSITE" id="PS51192">
    <property type="entry name" value="HELICASE_ATP_BIND_1"/>
    <property type="match status" value="1"/>
</dbReference>
<dbReference type="Gene3D" id="3.40.50.300">
    <property type="entry name" value="P-loop containing nucleotide triphosphate hydrolases"/>
    <property type="match status" value="2"/>
</dbReference>
<feature type="compositionally biased region" description="Basic and acidic residues" evidence="7">
    <location>
        <begin position="1135"/>
        <end position="1147"/>
    </location>
</feature>
<dbReference type="InterPro" id="IPR001650">
    <property type="entry name" value="Helicase_C-like"/>
</dbReference>
<evidence type="ECO:0000259" key="9">
    <source>
        <dbReference type="PROSITE" id="PS51192"/>
    </source>
</evidence>
<keyword evidence="6" id="KW-1278">Translocase</keyword>
<dbReference type="RefSeq" id="XP_067715144.1">
    <property type="nucleotide sequence ID" value="XM_067859043.1"/>
</dbReference>
<dbReference type="PANTHER" id="PTHR45630:SF11">
    <property type="entry name" value="CATION-TRANSPORTING P-TYPE ATPASE N-TERMINAL DOMAIN-CONTAINING PROTEIN"/>
    <property type="match status" value="1"/>
</dbReference>
<dbReference type="GO" id="GO:0016020">
    <property type="term" value="C:membrane"/>
    <property type="evidence" value="ECO:0007669"/>
    <property type="project" value="UniProtKB-SubCell"/>
</dbReference>
<proteinExistence type="predicted"/>
<evidence type="ECO:0000256" key="8">
    <source>
        <dbReference type="SAM" id="SignalP"/>
    </source>
</evidence>
<feature type="signal peptide" evidence="8">
    <location>
        <begin position="1"/>
        <end position="19"/>
    </location>
</feature>
<dbReference type="InterPro" id="IPR027417">
    <property type="entry name" value="P-loop_NTPase"/>
</dbReference>
<dbReference type="GO" id="GO:0140358">
    <property type="term" value="F:P-type transmembrane transporter activity"/>
    <property type="evidence" value="ECO:0007669"/>
    <property type="project" value="InterPro"/>
</dbReference>
<evidence type="ECO:0000256" key="4">
    <source>
        <dbReference type="ARBA" id="ARBA00022840"/>
    </source>
</evidence>
<evidence type="ECO:0000256" key="5">
    <source>
        <dbReference type="ARBA" id="ARBA00022842"/>
    </source>
</evidence>
<feature type="region of interest" description="Disordered" evidence="7">
    <location>
        <begin position="329"/>
        <end position="376"/>
    </location>
</feature>